<dbReference type="EnsemblPlants" id="OGLUM06G21340.1">
    <property type="protein sequence ID" value="OGLUM06G21340.1"/>
    <property type="gene ID" value="OGLUM06G21340"/>
</dbReference>
<name>A0A0E0ABK2_9ORYZ</name>
<evidence type="ECO:0000313" key="1">
    <source>
        <dbReference type="EnsemblPlants" id="OGLUM06G21340.1"/>
    </source>
</evidence>
<evidence type="ECO:0000313" key="2">
    <source>
        <dbReference type="Proteomes" id="UP000026961"/>
    </source>
</evidence>
<reference evidence="1" key="2">
    <citation type="submission" date="2018-05" db="EMBL/GenBank/DDBJ databases">
        <title>OgluRS3 (Oryza glumaepatula Reference Sequence Version 3).</title>
        <authorList>
            <person name="Zhang J."/>
            <person name="Kudrna D."/>
            <person name="Lee S."/>
            <person name="Talag J."/>
            <person name="Welchert J."/>
            <person name="Wing R.A."/>
        </authorList>
    </citation>
    <scope>NUCLEOTIDE SEQUENCE [LARGE SCALE GENOMIC DNA]</scope>
</reference>
<accession>A0A0E0ABK2</accession>
<organism evidence="1">
    <name type="scientific">Oryza glumipatula</name>
    <dbReference type="NCBI Taxonomy" id="40148"/>
    <lineage>
        <taxon>Eukaryota</taxon>
        <taxon>Viridiplantae</taxon>
        <taxon>Streptophyta</taxon>
        <taxon>Embryophyta</taxon>
        <taxon>Tracheophyta</taxon>
        <taxon>Spermatophyta</taxon>
        <taxon>Magnoliopsida</taxon>
        <taxon>Liliopsida</taxon>
        <taxon>Poales</taxon>
        <taxon>Poaceae</taxon>
        <taxon>BOP clade</taxon>
        <taxon>Oryzoideae</taxon>
        <taxon>Oryzeae</taxon>
        <taxon>Oryzinae</taxon>
        <taxon>Oryza</taxon>
    </lineage>
</organism>
<dbReference type="AlphaFoldDB" id="A0A0E0ABK2"/>
<dbReference type="HOGENOM" id="CLU_2658557_0_0_1"/>
<proteinExistence type="predicted"/>
<protein>
    <submittedName>
        <fullName evidence="1">Uncharacterized protein</fullName>
    </submittedName>
</protein>
<dbReference type="Proteomes" id="UP000026961">
    <property type="component" value="Chromosome 6"/>
</dbReference>
<reference evidence="1" key="1">
    <citation type="submission" date="2015-04" db="UniProtKB">
        <authorList>
            <consortium name="EnsemblPlants"/>
        </authorList>
    </citation>
    <scope>IDENTIFICATION</scope>
</reference>
<sequence length="76" mass="8223">MPEAAAVATPHWSSRLVSPPEIRTTAHVARQRIVRAVLNLLSAFGQRKRWSSGSGVRVVSALLWTTLPGGVVAYET</sequence>
<keyword evidence="2" id="KW-1185">Reference proteome</keyword>
<dbReference type="Gramene" id="OGLUM06G21340.1">
    <property type="protein sequence ID" value="OGLUM06G21340.1"/>
    <property type="gene ID" value="OGLUM06G21340"/>
</dbReference>